<dbReference type="InterPro" id="IPR041581">
    <property type="entry name" value="Glyoxalase_6"/>
</dbReference>
<sequence length="126" mass="13960">MAIASTGWVVFDCRDPHELARFYLGVLGGDVDSANSNDNWVQVVTADGTQLGFQRVPDFVPPEWPSPEHSQQLHLDLRATDREEAERQVLALGARALDTDDEGGKRDFRVYADPAGHPFCFVYGQG</sequence>
<comment type="caution">
    <text evidence="2">The sequence shown here is derived from an EMBL/GenBank/DDBJ whole genome shotgun (WGS) entry which is preliminary data.</text>
</comment>
<dbReference type="Gene3D" id="3.10.180.10">
    <property type="entry name" value="2,3-Dihydroxybiphenyl 1,2-Dioxygenase, domain 1"/>
    <property type="match status" value="1"/>
</dbReference>
<feature type="domain" description="VOC" evidence="1">
    <location>
        <begin position="5"/>
        <end position="124"/>
    </location>
</feature>
<name>A0ABQ7FDZ4_9ACTN</name>
<dbReference type="EMBL" id="WHPN01000366">
    <property type="protein sequence ID" value="KAF4406505.1"/>
    <property type="molecule type" value="Genomic_DNA"/>
</dbReference>
<keyword evidence="3" id="KW-1185">Reference proteome</keyword>
<evidence type="ECO:0000313" key="3">
    <source>
        <dbReference type="Proteomes" id="UP000621266"/>
    </source>
</evidence>
<dbReference type="SUPFAM" id="SSF54593">
    <property type="entry name" value="Glyoxalase/Bleomycin resistance protein/Dihydroxybiphenyl dioxygenase"/>
    <property type="match status" value="1"/>
</dbReference>
<dbReference type="Proteomes" id="UP000621266">
    <property type="component" value="Unassembled WGS sequence"/>
</dbReference>
<dbReference type="PANTHER" id="PTHR35908:SF1">
    <property type="entry name" value="CONSERVED PROTEIN"/>
    <property type="match status" value="1"/>
</dbReference>
<dbReference type="PANTHER" id="PTHR35908">
    <property type="entry name" value="HYPOTHETICAL FUSION PROTEIN"/>
    <property type="match status" value="1"/>
</dbReference>
<dbReference type="Pfam" id="PF18029">
    <property type="entry name" value="Glyoxalase_6"/>
    <property type="match status" value="1"/>
</dbReference>
<dbReference type="InterPro" id="IPR029068">
    <property type="entry name" value="Glyas_Bleomycin-R_OHBP_Dase"/>
</dbReference>
<proteinExistence type="predicted"/>
<dbReference type="RefSeq" id="WP_098752216.1">
    <property type="nucleotide sequence ID" value="NZ_WHPN01000366.1"/>
</dbReference>
<protein>
    <submittedName>
        <fullName evidence="2">VOC family protein</fullName>
    </submittedName>
</protein>
<gene>
    <name evidence="2" type="ORF">GCU69_24615</name>
</gene>
<organism evidence="2 3">
    <name type="scientific">Streptomyces lycii</name>
    <dbReference type="NCBI Taxonomy" id="2654337"/>
    <lineage>
        <taxon>Bacteria</taxon>
        <taxon>Bacillati</taxon>
        <taxon>Actinomycetota</taxon>
        <taxon>Actinomycetes</taxon>
        <taxon>Kitasatosporales</taxon>
        <taxon>Streptomycetaceae</taxon>
        <taxon>Streptomyces</taxon>
    </lineage>
</organism>
<dbReference type="PROSITE" id="PS51819">
    <property type="entry name" value="VOC"/>
    <property type="match status" value="1"/>
</dbReference>
<evidence type="ECO:0000259" key="1">
    <source>
        <dbReference type="PROSITE" id="PS51819"/>
    </source>
</evidence>
<dbReference type="InterPro" id="IPR037523">
    <property type="entry name" value="VOC_core"/>
</dbReference>
<reference evidence="2 3" key="1">
    <citation type="submission" date="2019-10" db="EMBL/GenBank/DDBJ databases">
        <title>Streptomyces tenebrisbrunneis sp.nov., an endogenous actinomycete isolated from of Lycium ruthenicum.</title>
        <authorList>
            <person name="Ma L."/>
        </authorList>
    </citation>
    <scope>NUCLEOTIDE SEQUENCE [LARGE SCALE GENOMIC DNA]</scope>
    <source>
        <strain evidence="2 3">TRM 66187</strain>
    </source>
</reference>
<dbReference type="CDD" id="cd06587">
    <property type="entry name" value="VOC"/>
    <property type="match status" value="1"/>
</dbReference>
<accession>A0ABQ7FDZ4</accession>
<evidence type="ECO:0000313" key="2">
    <source>
        <dbReference type="EMBL" id="KAF4406505.1"/>
    </source>
</evidence>